<evidence type="ECO:0000256" key="5">
    <source>
        <dbReference type="ARBA" id="ARBA00012448"/>
    </source>
</evidence>
<dbReference type="SUPFAM" id="SSF56519">
    <property type="entry name" value="Penicillin binding protein dimerisation domain"/>
    <property type="match status" value="1"/>
</dbReference>
<dbReference type="Gene3D" id="1.10.10.1230">
    <property type="entry name" value="Penicillin-binding protein, N-terminal non-catalytic domain, head sub-domain"/>
    <property type="match status" value="1"/>
</dbReference>
<comment type="catalytic activity">
    <reaction evidence="13">
        <text>Preferential cleavage: (Ac)2-L-Lys-D-Ala-|-D-Ala. Also transpeptidation of peptidyl-alanyl moieties that are N-acyl substituents of D-alanine.</text>
        <dbReference type="EC" id="3.4.16.4"/>
    </reaction>
</comment>
<evidence type="ECO:0000256" key="4">
    <source>
        <dbReference type="ARBA" id="ARBA00007171"/>
    </source>
</evidence>
<evidence type="ECO:0000256" key="6">
    <source>
        <dbReference type="ARBA" id="ARBA00022475"/>
    </source>
</evidence>
<dbReference type="Pfam" id="PF03717">
    <property type="entry name" value="PBP_dimer"/>
    <property type="match status" value="1"/>
</dbReference>
<keyword evidence="7" id="KW-0812">Transmembrane</keyword>
<dbReference type="GO" id="GO:0071555">
    <property type="term" value="P:cell wall organization"/>
    <property type="evidence" value="ECO:0007669"/>
    <property type="project" value="UniProtKB-KW"/>
</dbReference>
<evidence type="ECO:0000313" key="17">
    <source>
        <dbReference type="Proteomes" id="UP000077926"/>
    </source>
</evidence>
<keyword evidence="6" id="KW-1003">Cell membrane</keyword>
<comment type="subcellular location">
    <subcellularLocation>
        <location evidence="2">Cell membrane</location>
    </subcellularLocation>
    <subcellularLocation>
        <location evidence="1">Membrane</location>
        <topology evidence="1">Single-pass membrane protein</topology>
    </subcellularLocation>
</comment>
<evidence type="ECO:0000256" key="3">
    <source>
        <dbReference type="ARBA" id="ARBA00004752"/>
    </source>
</evidence>
<protein>
    <recommendedName>
        <fullName evidence="5">serine-type D-Ala-D-Ala carboxypeptidase</fullName>
        <ecNumber evidence="5">3.4.16.4</ecNumber>
    </recommendedName>
</protein>
<proteinExistence type="inferred from homology"/>
<dbReference type="GO" id="GO:0009002">
    <property type="term" value="F:serine-type D-Ala-D-Ala carboxypeptidase activity"/>
    <property type="evidence" value="ECO:0007669"/>
    <property type="project" value="UniProtKB-EC"/>
</dbReference>
<dbReference type="OrthoDB" id="9770103at2"/>
<evidence type="ECO:0000256" key="8">
    <source>
        <dbReference type="ARBA" id="ARBA00022960"/>
    </source>
</evidence>
<evidence type="ECO:0000256" key="7">
    <source>
        <dbReference type="ARBA" id="ARBA00022692"/>
    </source>
</evidence>
<keyword evidence="12" id="KW-0961">Cell wall biogenesis/degradation</keyword>
<dbReference type="GO" id="GO:0008658">
    <property type="term" value="F:penicillin binding"/>
    <property type="evidence" value="ECO:0007669"/>
    <property type="project" value="InterPro"/>
</dbReference>
<evidence type="ECO:0000256" key="2">
    <source>
        <dbReference type="ARBA" id="ARBA00004236"/>
    </source>
</evidence>
<dbReference type="InterPro" id="IPR001460">
    <property type="entry name" value="PCN-bd_Tpept"/>
</dbReference>
<keyword evidence="8" id="KW-0133">Cell shape</keyword>
<dbReference type="InterPro" id="IPR036138">
    <property type="entry name" value="PBP_dimer_sf"/>
</dbReference>
<reference evidence="16 17" key="1">
    <citation type="submission" date="2016-08" db="EMBL/GenBank/DDBJ databases">
        <title>Complete genome sequence of Bacillus muralis G25-68, a strain with toxicity to nematodes.</title>
        <authorList>
            <person name="Zheng Z."/>
        </authorList>
    </citation>
    <scope>NUCLEOTIDE SEQUENCE [LARGE SCALE GENOMIC DNA]</scope>
    <source>
        <strain evidence="16 17">G25-68</strain>
    </source>
</reference>
<keyword evidence="10" id="KW-1133">Transmembrane helix</keyword>
<organism evidence="16 17">
    <name type="scientific">Peribacillus muralis</name>
    <dbReference type="NCBI Taxonomy" id="264697"/>
    <lineage>
        <taxon>Bacteria</taxon>
        <taxon>Bacillati</taxon>
        <taxon>Bacillota</taxon>
        <taxon>Bacilli</taxon>
        <taxon>Bacillales</taxon>
        <taxon>Bacillaceae</taxon>
        <taxon>Peribacillus</taxon>
    </lineage>
</organism>
<dbReference type="EC" id="3.4.16.4" evidence="5"/>
<evidence type="ECO:0000256" key="10">
    <source>
        <dbReference type="ARBA" id="ARBA00022989"/>
    </source>
</evidence>
<dbReference type="Pfam" id="PF00905">
    <property type="entry name" value="Transpeptidase"/>
    <property type="match status" value="1"/>
</dbReference>
<comment type="similarity">
    <text evidence="4">Belongs to the transpeptidase family.</text>
</comment>
<dbReference type="RefSeq" id="WP_064464720.1">
    <property type="nucleotide sequence ID" value="NZ_CP017080.1"/>
</dbReference>
<evidence type="ECO:0000256" key="9">
    <source>
        <dbReference type="ARBA" id="ARBA00022984"/>
    </source>
</evidence>
<accession>A0A1B3XPW8</accession>
<feature type="domain" description="Penicillin-binding protein transpeptidase" evidence="14">
    <location>
        <begin position="345"/>
        <end position="677"/>
    </location>
</feature>
<sequence>MGNRQKTNKKRMKSTRMFIIATLVFVLFAVLIFRLAFVQIHQGDMYDKRVNGTNVREVRHHLPRGKIYDRNNQVLVDNEASNIIVYTKTGNETEKELLEIATKLSAYISIKTDKITERDMKDYWIVTRSKKALKKLTDKELQNQQLTNNDIYQRQLDRIVESDLKEIGNDELKVLAILREMKKGYAYTPQPIKDKNVIYQELARVSEALPEIPGVDILTDWERTYRYGELFRSVLGSTTSRDEGIPKERLDGYISKGYSRNDRVGKSQLEYQYEDVLRGTKSVTEIETDRKGNIIGTHEVSAGKPGKDLILTIDMGLQEKVEEILTAELINAKRNGGGAFLNKAFVVMMNPLTGEVLAMVGKQIKEVNGKWAATDYALGTVNSSFEMGSSVKGATVLSGYESGAIQPGQSFLDEPIYLLSTPVKKSIRTMGMVNDLIALKQSSNVYMFKTAMSMLGKTYYRNMRLPLDSNAFETFRYYFNQFGLGVKTGIDLPNESSGYRGQGGSPGHLLDFTIGQYDTYTPMQLTQYISTIANGGYRVQPHLLKEIREQVMEDENPVVFQSASPVYLNRIDMDKQKIERVQEGFRKVFHEQGGSAASHFNKHPYKSYKIAGKTGTAQSFYYDPELRKTYTDKPTNNLTLVGYAPYDNPEVAFSVVVPNARTNSHPISQKIGQGIMEAFFEDDVQESRE</sequence>
<dbReference type="Gene3D" id="3.90.1310.10">
    <property type="entry name" value="Penicillin-binding protein 2a (Domain 2)"/>
    <property type="match status" value="1"/>
</dbReference>
<feature type="domain" description="Penicillin-binding protein dimerisation" evidence="15">
    <location>
        <begin position="63"/>
        <end position="298"/>
    </location>
</feature>
<dbReference type="GO" id="GO:0071972">
    <property type="term" value="F:peptidoglycan L,D-transpeptidase activity"/>
    <property type="evidence" value="ECO:0007669"/>
    <property type="project" value="TreeGrafter"/>
</dbReference>
<keyword evidence="11" id="KW-0472">Membrane</keyword>
<evidence type="ECO:0000259" key="14">
    <source>
        <dbReference type="Pfam" id="PF00905"/>
    </source>
</evidence>
<dbReference type="InterPro" id="IPR012338">
    <property type="entry name" value="Beta-lactam/transpept-like"/>
</dbReference>
<dbReference type="STRING" id="264697.ABE28_012745"/>
<evidence type="ECO:0000256" key="12">
    <source>
        <dbReference type="ARBA" id="ARBA00023316"/>
    </source>
</evidence>
<dbReference type="Gene3D" id="3.40.710.10">
    <property type="entry name" value="DD-peptidase/beta-lactamase superfamily"/>
    <property type="match status" value="1"/>
</dbReference>
<dbReference type="Proteomes" id="UP000077926">
    <property type="component" value="Chromosome"/>
</dbReference>
<keyword evidence="9" id="KW-0573">Peptidoglycan synthesis</keyword>
<gene>
    <name evidence="16" type="ORF">ABE28_012745</name>
</gene>
<dbReference type="InterPro" id="IPR005311">
    <property type="entry name" value="PBP_dimer"/>
</dbReference>
<dbReference type="GO" id="GO:0008360">
    <property type="term" value="P:regulation of cell shape"/>
    <property type="evidence" value="ECO:0007669"/>
    <property type="project" value="UniProtKB-KW"/>
</dbReference>
<dbReference type="InterPro" id="IPR050515">
    <property type="entry name" value="Beta-lactam/transpept"/>
</dbReference>
<dbReference type="PANTHER" id="PTHR30627:SF2">
    <property type="entry name" value="PEPTIDOGLYCAN D,D-TRANSPEPTIDASE MRDA"/>
    <property type="match status" value="1"/>
</dbReference>
<evidence type="ECO:0000256" key="11">
    <source>
        <dbReference type="ARBA" id="ARBA00023136"/>
    </source>
</evidence>
<dbReference type="GO" id="GO:0005886">
    <property type="term" value="C:plasma membrane"/>
    <property type="evidence" value="ECO:0007669"/>
    <property type="project" value="UniProtKB-SubCell"/>
</dbReference>
<dbReference type="PANTHER" id="PTHR30627">
    <property type="entry name" value="PEPTIDOGLYCAN D,D-TRANSPEPTIDASE"/>
    <property type="match status" value="1"/>
</dbReference>
<dbReference type="KEGG" id="bmur:ABE28_012745"/>
<evidence type="ECO:0000256" key="1">
    <source>
        <dbReference type="ARBA" id="ARBA00004167"/>
    </source>
</evidence>
<evidence type="ECO:0000256" key="13">
    <source>
        <dbReference type="ARBA" id="ARBA00034000"/>
    </source>
</evidence>
<dbReference type="SUPFAM" id="SSF56601">
    <property type="entry name" value="beta-lactamase/transpeptidase-like"/>
    <property type="match status" value="1"/>
</dbReference>
<evidence type="ECO:0000313" key="16">
    <source>
        <dbReference type="EMBL" id="AOH55220.1"/>
    </source>
</evidence>
<name>A0A1B3XPW8_9BACI</name>
<comment type="pathway">
    <text evidence="3">Cell wall biogenesis; peptidoglycan biosynthesis.</text>
</comment>
<dbReference type="EMBL" id="CP017080">
    <property type="protein sequence ID" value="AOH55220.1"/>
    <property type="molecule type" value="Genomic_DNA"/>
</dbReference>
<dbReference type="AlphaFoldDB" id="A0A1B3XPW8"/>
<dbReference type="GO" id="GO:0009252">
    <property type="term" value="P:peptidoglycan biosynthetic process"/>
    <property type="evidence" value="ECO:0007669"/>
    <property type="project" value="UniProtKB-UniPathway"/>
</dbReference>
<evidence type="ECO:0000259" key="15">
    <source>
        <dbReference type="Pfam" id="PF03717"/>
    </source>
</evidence>
<dbReference type="UniPathway" id="UPA00219"/>
<keyword evidence="17" id="KW-1185">Reference proteome</keyword>